<feature type="chain" id="PRO_5026753513" description="L,D-TPase catalytic domain-containing protein" evidence="8">
    <location>
        <begin position="39"/>
        <end position="306"/>
    </location>
</feature>
<keyword evidence="4 6" id="KW-0573">Peptidoglycan synthesis</keyword>
<organism evidence="10">
    <name type="scientific">uncultured Solirubrobacteraceae bacterium</name>
    <dbReference type="NCBI Taxonomy" id="1162706"/>
    <lineage>
        <taxon>Bacteria</taxon>
        <taxon>Bacillati</taxon>
        <taxon>Actinomycetota</taxon>
        <taxon>Thermoleophilia</taxon>
        <taxon>Solirubrobacterales</taxon>
        <taxon>Solirubrobacteraceae</taxon>
        <taxon>environmental samples</taxon>
    </lineage>
</organism>
<keyword evidence="5 6" id="KW-0961">Cell wall biogenesis/degradation</keyword>
<feature type="compositionally biased region" description="Low complexity" evidence="7">
    <location>
        <begin position="40"/>
        <end position="51"/>
    </location>
</feature>
<comment type="pathway">
    <text evidence="1 6">Cell wall biogenesis; peptidoglycan biosynthesis.</text>
</comment>
<dbReference type="SUPFAM" id="SSF141523">
    <property type="entry name" value="L,D-transpeptidase catalytic domain-like"/>
    <property type="match status" value="1"/>
</dbReference>
<feature type="domain" description="L,D-TPase catalytic" evidence="9">
    <location>
        <begin position="187"/>
        <end position="306"/>
    </location>
</feature>
<evidence type="ECO:0000256" key="3">
    <source>
        <dbReference type="ARBA" id="ARBA00022960"/>
    </source>
</evidence>
<feature type="active site" description="Nucleophile" evidence="6">
    <location>
        <position position="282"/>
    </location>
</feature>
<dbReference type="GO" id="GO:0071555">
    <property type="term" value="P:cell wall organization"/>
    <property type="evidence" value="ECO:0007669"/>
    <property type="project" value="UniProtKB-UniRule"/>
</dbReference>
<dbReference type="GO" id="GO:0071972">
    <property type="term" value="F:peptidoglycan L,D-transpeptidase activity"/>
    <property type="evidence" value="ECO:0007669"/>
    <property type="project" value="TreeGrafter"/>
</dbReference>
<feature type="active site" description="Proton donor/acceptor" evidence="6">
    <location>
        <position position="266"/>
    </location>
</feature>
<evidence type="ECO:0000313" key="10">
    <source>
        <dbReference type="EMBL" id="CAA9482560.1"/>
    </source>
</evidence>
<dbReference type="InterPro" id="IPR050979">
    <property type="entry name" value="LD-transpeptidase"/>
</dbReference>
<keyword evidence="3 6" id="KW-0133">Cell shape</keyword>
<dbReference type="GO" id="GO:0018104">
    <property type="term" value="P:peptidoglycan-protein cross-linking"/>
    <property type="evidence" value="ECO:0007669"/>
    <property type="project" value="TreeGrafter"/>
</dbReference>
<evidence type="ECO:0000256" key="5">
    <source>
        <dbReference type="ARBA" id="ARBA00023316"/>
    </source>
</evidence>
<dbReference type="GO" id="GO:0008360">
    <property type="term" value="P:regulation of cell shape"/>
    <property type="evidence" value="ECO:0007669"/>
    <property type="project" value="UniProtKB-UniRule"/>
</dbReference>
<gene>
    <name evidence="10" type="ORF">AVDCRST_MAG69-861</name>
</gene>
<evidence type="ECO:0000256" key="1">
    <source>
        <dbReference type="ARBA" id="ARBA00004752"/>
    </source>
</evidence>
<dbReference type="GO" id="GO:0016740">
    <property type="term" value="F:transferase activity"/>
    <property type="evidence" value="ECO:0007669"/>
    <property type="project" value="UniProtKB-KW"/>
</dbReference>
<dbReference type="InterPro" id="IPR005490">
    <property type="entry name" value="LD_TPept_cat_dom"/>
</dbReference>
<protein>
    <recommendedName>
        <fullName evidence="9">L,D-TPase catalytic domain-containing protein</fullName>
    </recommendedName>
</protein>
<feature type="region of interest" description="Disordered" evidence="7">
    <location>
        <begin position="34"/>
        <end position="100"/>
    </location>
</feature>
<dbReference type="AlphaFoldDB" id="A0A6J4RUM7"/>
<dbReference type="PROSITE" id="PS52029">
    <property type="entry name" value="LD_TPASE"/>
    <property type="match status" value="1"/>
</dbReference>
<proteinExistence type="predicted"/>
<reference evidence="10" key="1">
    <citation type="submission" date="2020-02" db="EMBL/GenBank/DDBJ databases">
        <authorList>
            <person name="Meier V. D."/>
        </authorList>
    </citation>
    <scope>NUCLEOTIDE SEQUENCE</scope>
    <source>
        <strain evidence="10">AVDCRST_MAG69</strain>
    </source>
</reference>
<dbReference type="CDD" id="cd16913">
    <property type="entry name" value="YkuD_like"/>
    <property type="match status" value="1"/>
</dbReference>
<keyword evidence="8" id="KW-0732">Signal</keyword>
<dbReference type="EMBL" id="CADCVP010000105">
    <property type="protein sequence ID" value="CAA9482560.1"/>
    <property type="molecule type" value="Genomic_DNA"/>
</dbReference>
<keyword evidence="2" id="KW-0808">Transferase</keyword>
<dbReference type="Gene3D" id="2.40.440.10">
    <property type="entry name" value="L,D-transpeptidase catalytic domain-like"/>
    <property type="match status" value="1"/>
</dbReference>
<name>A0A6J4RUM7_9ACTN</name>
<evidence type="ECO:0000256" key="2">
    <source>
        <dbReference type="ARBA" id="ARBA00022679"/>
    </source>
</evidence>
<feature type="compositionally biased region" description="Pro residues" evidence="7">
    <location>
        <begin position="79"/>
        <end position="100"/>
    </location>
</feature>
<evidence type="ECO:0000256" key="4">
    <source>
        <dbReference type="ARBA" id="ARBA00022984"/>
    </source>
</evidence>
<evidence type="ECO:0000259" key="9">
    <source>
        <dbReference type="PROSITE" id="PS52029"/>
    </source>
</evidence>
<dbReference type="PANTHER" id="PTHR30582">
    <property type="entry name" value="L,D-TRANSPEPTIDASE"/>
    <property type="match status" value="1"/>
</dbReference>
<dbReference type="UniPathway" id="UPA00219"/>
<dbReference type="GO" id="GO:0005576">
    <property type="term" value="C:extracellular region"/>
    <property type="evidence" value="ECO:0007669"/>
    <property type="project" value="TreeGrafter"/>
</dbReference>
<accession>A0A6J4RUM7</accession>
<dbReference type="Pfam" id="PF03734">
    <property type="entry name" value="YkuD"/>
    <property type="match status" value="1"/>
</dbReference>
<dbReference type="InterPro" id="IPR038063">
    <property type="entry name" value="Transpep_catalytic_dom"/>
</dbReference>
<evidence type="ECO:0000256" key="8">
    <source>
        <dbReference type="SAM" id="SignalP"/>
    </source>
</evidence>
<sequence length="306" mass="32923">MRRRVTTLSDRSVTLTSCQLLLVLILAALLSTPPAAEADSPAPGGASISPSTFARSAMPAPRKRRAPSATDAQAEQPVPAEPLTPAAPPALDPAPGPPVPLTGVGHVSRWAFVDQPVVARADPSPTAAALTRLRTLTPERTANLVLALERQLVDGRQWVRVRLPMLPNNSTGWVPREALGGYEKVRTHLLVDTRRLRARLERGGRTVLRARIGVGRGRWPTPRGEFYIRNELRGFDSPVYGPVAFGTSARSAVLTDWPGGGFIGIHGTNRPGLLPGRVSHGCIRLRNRDVLRLARLMPVGTPLTIS</sequence>
<evidence type="ECO:0000256" key="6">
    <source>
        <dbReference type="PROSITE-ProRule" id="PRU01373"/>
    </source>
</evidence>
<feature type="signal peptide" evidence="8">
    <location>
        <begin position="1"/>
        <end position="38"/>
    </location>
</feature>
<evidence type="ECO:0000256" key="7">
    <source>
        <dbReference type="SAM" id="MobiDB-lite"/>
    </source>
</evidence>